<dbReference type="AlphaFoldDB" id="A0A0C1R8T3"/>
<evidence type="ECO:0000313" key="3">
    <source>
        <dbReference type="Proteomes" id="UP000031366"/>
    </source>
</evidence>
<comment type="caution">
    <text evidence="2">The sequence shown here is derived from an EMBL/GenBank/DDBJ whole genome shotgun (WGS) entry which is preliminary data.</text>
</comment>
<accession>A0A0C1R8T3</accession>
<dbReference type="Gene3D" id="3.90.79.10">
    <property type="entry name" value="Nucleoside Triphosphate Pyrophosphohydrolase"/>
    <property type="match status" value="1"/>
</dbReference>
<proteinExistence type="predicted"/>
<evidence type="ECO:0000313" key="2">
    <source>
        <dbReference type="EMBL" id="KIE46921.1"/>
    </source>
</evidence>
<dbReference type="Proteomes" id="UP000031366">
    <property type="component" value="Unassembled WGS sequence"/>
</dbReference>
<organism evidence="2 3">
    <name type="scientific">Clostridium argentinense CDC 2741</name>
    <dbReference type="NCBI Taxonomy" id="1418104"/>
    <lineage>
        <taxon>Bacteria</taxon>
        <taxon>Bacillati</taxon>
        <taxon>Bacillota</taxon>
        <taxon>Clostridia</taxon>
        <taxon>Eubacteriales</taxon>
        <taxon>Clostridiaceae</taxon>
        <taxon>Clostridium</taxon>
    </lineage>
</organism>
<evidence type="ECO:0000259" key="1">
    <source>
        <dbReference type="PROSITE" id="PS51462"/>
    </source>
</evidence>
<feature type="domain" description="Nudix hydrolase" evidence="1">
    <location>
        <begin position="91"/>
        <end position="233"/>
    </location>
</feature>
<sequence>MLSNSIYSMLPKYKFIYEERNVELPNYLNREIKDNWNELINSGKKYTNGELYTISSIKFENDNCLIFRILKTDYAHYLYIVKQDFQGEYICRSIATSALFITNDNYYVLGKMSSDTSLPGNIKFIGGAISKEDFIENELHPIEGIKREVKEEIGLDLDDKSKVESVNSSYFITIKNLSFINICFKIKLNLSSKEIIKLFDEHNENLYNQNMEQELDSIVLVKNDRENLNNFFTDNKGITMDYLEELFLVEMGINEARNFSDEDNLR</sequence>
<dbReference type="PROSITE" id="PS51462">
    <property type="entry name" value="NUDIX"/>
    <property type="match status" value="1"/>
</dbReference>
<dbReference type="SUPFAM" id="SSF55811">
    <property type="entry name" value="Nudix"/>
    <property type="match status" value="1"/>
</dbReference>
<name>A0A0C1R8T3_9CLOT</name>
<keyword evidence="3" id="KW-1185">Reference proteome</keyword>
<dbReference type="InterPro" id="IPR015797">
    <property type="entry name" value="NUDIX_hydrolase-like_dom_sf"/>
</dbReference>
<dbReference type="InterPro" id="IPR000086">
    <property type="entry name" value="NUDIX_hydrolase_dom"/>
</dbReference>
<protein>
    <submittedName>
        <fullName evidence="2">NUDIX domain protein</fullName>
    </submittedName>
</protein>
<reference evidence="2 3" key="1">
    <citation type="journal article" date="2015" name="Infect. Genet. Evol.">
        <title>Genomic sequences of six botulinum neurotoxin-producing strains representing three clostridial species illustrate the mobility and diversity of botulinum neurotoxin genes.</title>
        <authorList>
            <person name="Smith T.J."/>
            <person name="Hill K.K."/>
            <person name="Xie G."/>
            <person name="Foley B.T."/>
            <person name="Williamson C.H."/>
            <person name="Foster J.T."/>
            <person name="Johnson S.L."/>
            <person name="Chertkov O."/>
            <person name="Teshima H."/>
            <person name="Gibbons H.S."/>
            <person name="Johnsky L.A."/>
            <person name="Karavis M.A."/>
            <person name="Smith L.A."/>
        </authorList>
    </citation>
    <scope>NUCLEOTIDE SEQUENCE [LARGE SCALE GENOMIC DNA]</scope>
    <source>
        <strain evidence="2 3">CDC 2741</strain>
    </source>
</reference>
<gene>
    <name evidence="2" type="ORF">U732_1357</name>
</gene>
<dbReference type="OrthoDB" id="2676840at2"/>
<dbReference type="RefSeq" id="WP_039632289.1">
    <property type="nucleotide sequence ID" value="NZ_AYSO01000015.1"/>
</dbReference>
<dbReference type="CDD" id="cd02883">
    <property type="entry name" value="NUDIX_Hydrolase"/>
    <property type="match status" value="1"/>
</dbReference>
<dbReference type="EMBL" id="AYSO01000015">
    <property type="protein sequence ID" value="KIE46921.1"/>
    <property type="molecule type" value="Genomic_DNA"/>
</dbReference>